<gene>
    <name evidence="1" type="ORF">RASY3_14620</name>
</gene>
<dbReference type="PATRIC" id="fig|1341156.4.peg.2559"/>
<reference evidence="1 2" key="1">
    <citation type="submission" date="2013-06" db="EMBL/GenBank/DDBJ databases">
        <title>Rumen cellulosomics: divergent fiber-degrading strategies revealed by comparative genome-wide analysis of six Ruminococcal strains.</title>
        <authorList>
            <person name="Dassa B."/>
            <person name="Borovok I."/>
            <person name="Lamed R."/>
            <person name="Flint H."/>
            <person name="Yeoman C.J."/>
            <person name="White B."/>
            <person name="Bayer E.A."/>
        </authorList>
    </citation>
    <scope>NUCLEOTIDE SEQUENCE [LARGE SCALE GENOMIC DNA]</scope>
    <source>
        <strain evidence="1 2">SY3</strain>
    </source>
</reference>
<name>A0A011VTI8_RUMAL</name>
<organism evidence="1 2">
    <name type="scientific">Ruminococcus albus SY3</name>
    <dbReference type="NCBI Taxonomy" id="1341156"/>
    <lineage>
        <taxon>Bacteria</taxon>
        <taxon>Bacillati</taxon>
        <taxon>Bacillota</taxon>
        <taxon>Clostridia</taxon>
        <taxon>Eubacteriales</taxon>
        <taxon>Oscillospiraceae</taxon>
        <taxon>Ruminococcus</taxon>
    </lineage>
</organism>
<evidence type="ECO:0000313" key="1">
    <source>
        <dbReference type="EMBL" id="EXM38546.1"/>
    </source>
</evidence>
<protein>
    <submittedName>
        <fullName evidence="1">Uncharacterized protein</fullName>
    </submittedName>
</protein>
<sequence>MTNNRKIANSVFNVLRKEGLIPVDVQFGNGYFIFEHGEDSVVHFHIKGVKNWKFGMWIDTSIDNAVQVFAQNEMWIDKFKPSRSIFLENISKATLKRVARNKGSAKYDYIMVVEMIQHIKNNPHLAAVQDYYCGMYIREPLAKMLWDCKISRLKDISYDVKKYLTHELIECKRNALAVKILKMKNPEIIKDAHIDDCNSDGIVCYPRYEICIVFNRMAEDDEEQANYMNKAMKPVYKIFSRRNTCIRYFVGKESRDCEWYE</sequence>
<proteinExistence type="predicted"/>
<evidence type="ECO:0000313" key="2">
    <source>
        <dbReference type="Proteomes" id="UP000021369"/>
    </source>
</evidence>
<dbReference type="EMBL" id="JEOB01000004">
    <property type="protein sequence ID" value="EXM38546.1"/>
    <property type="molecule type" value="Genomic_DNA"/>
</dbReference>
<comment type="caution">
    <text evidence="1">The sequence shown here is derived from an EMBL/GenBank/DDBJ whole genome shotgun (WGS) entry which is preliminary data.</text>
</comment>
<dbReference type="Proteomes" id="UP000021369">
    <property type="component" value="Unassembled WGS sequence"/>
</dbReference>
<dbReference type="AlphaFoldDB" id="A0A011VTI8"/>
<keyword evidence="2" id="KW-1185">Reference proteome</keyword>
<accession>A0A011VTI8</accession>